<dbReference type="GO" id="GO:0035098">
    <property type="term" value="C:ESC/E(Z) complex"/>
    <property type="evidence" value="ECO:0007669"/>
    <property type="project" value="TreeGrafter"/>
</dbReference>
<evidence type="ECO:0000259" key="7">
    <source>
        <dbReference type="PROSITE" id="PS51633"/>
    </source>
</evidence>
<dbReference type="InterPro" id="IPR026489">
    <property type="entry name" value="CXC_dom"/>
</dbReference>
<dbReference type="GO" id="GO:0003682">
    <property type="term" value="F:chromatin binding"/>
    <property type="evidence" value="ECO:0007669"/>
    <property type="project" value="TreeGrafter"/>
</dbReference>
<dbReference type="InterPro" id="IPR045318">
    <property type="entry name" value="EZH1/2-like"/>
</dbReference>
<keyword evidence="5" id="KW-0804">Transcription</keyword>
<dbReference type="PANTHER" id="PTHR45747:SF4">
    <property type="entry name" value="HISTONE-LYSINE N-METHYLTRANSFERASE E(Z)"/>
    <property type="match status" value="1"/>
</dbReference>
<evidence type="ECO:0000256" key="5">
    <source>
        <dbReference type="ARBA" id="ARBA00023163"/>
    </source>
</evidence>
<accession>A0A0D7A4L0</accession>
<dbReference type="EMBL" id="KN882065">
    <property type="protein sequence ID" value="KIY44821.1"/>
    <property type="molecule type" value="Genomic_DNA"/>
</dbReference>
<evidence type="ECO:0000259" key="6">
    <source>
        <dbReference type="PROSITE" id="PS50280"/>
    </source>
</evidence>
<dbReference type="InterPro" id="IPR001214">
    <property type="entry name" value="SET_dom"/>
</dbReference>
<sequence length="514" mass="57197">EFEPLPPYDSCRSVIRNDFHGDDPEPMPFLPYADDPSFNIPEYVDVYARMRWCDEPLSDPDLHHIVTETVRRLAYEKEVPLEQIDECGVLPIHVLSRTGQPGVLFTSRQIPLLRQCRINTPGASFPLPTMTGDPLIAADPFSKLASIVNVFCPNLNCVTPFCERHVTTMTMPLSAEPAVPAVVDNPCSAACFKTNELSGSRPLTADALGWTIDEFQMLKLLLDMSPSTTSCDLAVICRKPCNETYHLCSYLRTPLPSSQPQNNKRLTNPRATGRSIRSLSEYFPIPPCGHQGPCDSHADPPCLCEANGAACEHACRCSLSCRRRIQGCRCGSFRKTQKTCFSSQCPCYAASRECSPLLCVGCHARSALICMLSDKSDMCRNTQIQRGKRKHTEVKPSRWGLGLFMCEPAAAGDLICEYLGELIYEPTAGCRDIPARHRGRNYLFDANPVMSVDSSKLGNESRYINHAAEGRHNCNTKILLVNGDHYIGIFARRTIKPGEEVTINYGPRFFVDVH</sequence>
<evidence type="ECO:0000256" key="3">
    <source>
        <dbReference type="ARBA" id="ARBA00022691"/>
    </source>
</evidence>
<dbReference type="Proteomes" id="UP000054144">
    <property type="component" value="Unassembled WGS sequence"/>
</dbReference>
<keyword evidence="9" id="KW-1185">Reference proteome</keyword>
<feature type="domain" description="CXC" evidence="7">
    <location>
        <begin position="263"/>
        <end position="379"/>
    </location>
</feature>
<proteinExistence type="predicted"/>
<evidence type="ECO:0000256" key="1">
    <source>
        <dbReference type="ARBA" id="ARBA00022603"/>
    </source>
</evidence>
<keyword evidence="3" id="KW-0949">S-adenosyl-L-methionine</keyword>
<dbReference type="PROSITE" id="PS51633">
    <property type="entry name" value="CXC"/>
    <property type="match status" value="1"/>
</dbReference>
<dbReference type="InterPro" id="IPR046341">
    <property type="entry name" value="SET_dom_sf"/>
</dbReference>
<feature type="domain" description="SET" evidence="6">
    <location>
        <begin position="390"/>
        <end position="506"/>
    </location>
</feature>
<dbReference type="SUPFAM" id="SSF82199">
    <property type="entry name" value="SET domain"/>
    <property type="match status" value="1"/>
</dbReference>
<dbReference type="Pfam" id="PF00856">
    <property type="entry name" value="SET"/>
    <property type="match status" value="1"/>
</dbReference>
<keyword evidence="2" id="KW-0808">Transferase</keyword>
<dbReference type="GO" id="GO:0046976">
    <property type="term" value="F:histone H3K27 methyltransferase activity"/>
    <property type="evidence" value="ECO:0007669"/>
    <property type="project" value="TreeGrafter"/>
</dbReference>
<evidence type="ECO:0000256" key="4">
    <source>
        <dbReference type="ARBA" id="ARBA00023015"/>
    </source>
</evidence>
<dbReference type="PANTHER" id="PTHR45747">
    <property type="entry name" value="HISTONE-LYSINE N-METHYLTRANSFERASE E(Z)"/>
    <property type="match status" value="1"/>
</dbReference>
<gene>
    <name evidence="8" type="ORF">FISHEDRAFT_50674</name>
</gene>
<dbReference type="PROSITE" id="PS50280">
    <property type="entry name" value="SET"/>
    <property type="match status" value="1"/>
</dbReference>
<keyword evidence="4" id="KW-0805">Transcription regulation</keyword>
<evidence type="ECO:0000313" key="9">
    <source>
        <dbReference type="Proteomes" id="UP000054144"/>
    </source>
</evidence>
<dbReference type="AlphaFoldDB" id="A0A0D7A4L0"/>
<dbReference type="Gene3D" id="2.170.270.10">
    <property type="entry name" value="SET domain"/>
    <property type="match status" value="1"/>
</dbReference>
<evidence type="ECO:0000256" key="2">
    <source>
        <dbReference type="ARBA" id="ARBA00022679"/>
    </source>
</evidence>
<dbReference type="GO" id="GO:0032259">
    <property type="term" value="P:methylation"/>
    <property type="evidence" value="ECO:0007669"/>
    <property type="project" value="UniProtKB-KW"/>
</dbReference>
<feature type="non-terminal residue" evidence="8">
    <location>
        <position position="1"/>
    </location>
</feature>
<reference evidence="8 9" key="1">
    <citation type="journal article" date="2015" name="Fungal Genet. Biol.">
        <title>Evolution of novel wood decay mechanisms in Agaricales revealed by the genome sequences of Fistulina hepatica and Cylindrobasidium torrendii.</title>
        <authorList>
            <person name="Floudas D."/>
            <person name="Held B.W."/>
            <person name="Riley R."/>
            <person name="Nagy L.G."/>
            <person name="Koehler G."/>
            <person name="Ransdell A.S."/>
            <person name="Younus H."/>
            <person name="Chow J."/>
            <person name="Chiniquy J."/>
            <person name="Lipzen A."/>
            <person name="Tritt A."/>
            <person name="Sun H."/>
            <person name="Haridas S."/>
            <person name="LaButti K."/>
            <person name="Ohm R.A."/>
            <person name="Kues U."/>
            <person name="Blanchette R.A."/>
            <person name="Grigoriev I.V."/>
            <person name="Minto R.E."/>
            <person name="Hibbett D.S."/>
        </authorList>
    </citation>
    <scope>NUCLEOTIDE SEQUENCE [LARGE SCALE GENOMIC DNA]</scope>
    <source>
        <strain evidence="8 9">ATCC 64428</strain>
    </source>
</reference>
<dbReference type="SMART" id="SM00317">
    <property type="entry name" value="SET"/>
    <property type="match status" value="1"/>
</dbReference>
<evidence type="ECO:0000313" key="8">
    <source>
        <dbReference type="EMBL" id="KIY44821.1"/>
    </source>
</evidence>
<name>A0A0D7A4L0_9AGAR</name>
<dbReference type="OrthoDB" id="6141102at2759"/>
<keyword evidence="1" id="KW-0489">Methyltransferase</keyword>
<organism evidence="8 9">
    <name type="scientific">Fistulina hepatica ATCC 64428</name>
    <dbReference type="NCBI Taxonomy" id="1128425"/>
    <lineage>
        <taxon>Eukaryota</taxon>
        <taxon>Fungi</taxon>
        <taxon>Dikarya</taxon>
        <taxon>Basidiomycota</taxon>
        <taxon>Agaricomycotina</taxon>
        <taxon>Agaricomycetes</taxon>
        <taxon>Agaricomycetidae</taxon>
        <taxon>Agaricales</taxon>
        <taxon>Fistulinaceae</taxon>
        <taxon>Fistulina</taxon>
    </lineage>
</organism>
<protein>
    <submittedName>
        <fullName evidence="8">SET domain-containing protein</fullName>
    </submittedName>
</protein>
<dbReference type="GO" id="GO:0031507">
    <property type="term" value="P:heterochromatin formation"/>
    <property type="evidence" value="ECO:0007669"/>
    <property type="project" value="TreeGrafter"/>
</dbReference>